<dbReference type="RefSeq" id="WP_014125199.1">
    <property type="nucleotide sequence ID" value="NC_016052.1"/>
</dbReference>
<proteinExistence type="predicted"/>
<gene>
    <name evidence="1" type="ordered locus">TEH_18300</name>
</gene>
<evidence type="ECO:0000313" key="2">
    <source>
        <dbReference type="Proteomes" id="UP000002663"/>
    </source>
</evidence>
<accession>A0AAN1SHZ4</accession>
<sequence length="108" mass="13291">MEAKETELERLERLAYLKDEDPKYHDEWERLRDKLWKNKETDKYKRKKKPVWIFFPNGERQTFKSVNEVRNVLGISDHTINEYIDTDIPIKQRKFKGCYFYSLAKEDE</sequence>
<dbReference type="EMBL" id="AP012046">
    <property type="protein sequence ID" value="BAK95157.1"/>
    <property type="molecule type" value="Genomic_DNA"/>
</dbReference>
<protein>
    <submittedName>
        <fullName evidence="1">Uncharacterized protein</fullName>
    </submittedName>
</protein>
<reference evidence="1 2" key="1">
    <citation type="submission" date="2011-01" db="EMBL/GenBank/DDBJ databases">
        <title>Whole genome sequence of Tetragenococcus halophilus NBRC 12172.</title>
        <authorList>
            <person name="Nakazawa H."/>
            <person name="Omata S."/>
            <person name="Koga C."/>
            <person name="Watanabe Y."/>
            <person name="Katano Y."/>
            <person name="Ito N."/>
            <person name="Tsukatani N."/>
            <person name="Ankai A."/>
            <person name="Oguchi A."/>
            <person name="Fukui S."/>
            <person name="Yashiro I."/>
            <person name="Kamata S."/>
            <person name="Hashimoto Y."/>
            <person name="Yamazaki J."/>
            <person name="Taguchi H."/>
            <person name="Tanaka A."/>
            <person name="Koyama T."/>
            <person name="Ichige A."/>
            <person name="Hanya Y."/>
            <person name="Tanikawa S."/>
            <person name="Yamazaki S."/>
            <person name="Fujita N."/>
        </authorList>
    </citation>
    <scope>NUCLEOTIDE SEQUENCE [LARGE SCALE GENOMIC DNA]</scope>
    <source>
        <strain evidence="2">DSM 20338 / JCM 20259 / NCIMB 9735 / NBRC 12172</strain>
    </source>
</reference>
<dbReference type="Proteomes" id="UP000002663">
    <property type="component" value="Chromosome"/>
</dbReference>
<name>A0AAN1SHZ4_TETHN</name>
<organism evidence="1 2">
    <name type="scientific">Tetragenococcus halophilus (strain DSM 20338 / JCM 20259 / NCIMB 9735 / NBRC 12172)</name>
    <name type="common">Pediococcus halophilus</name>
    <dbReference type="NCBI Taxonomy" id="945021"/>
    <lineage>
        <taxon>Bacteria</taxon>
        <taxon>Bacillati</taxon>
        <taxon>Bacillota</taxon>
        <taxon>Bacilli</taxon>
        <taxon>Lactobacillales</taxon>
        <taxon>Enterococcaceae</taxon>
        <taxon>Tetragenococcus</taxon>
    </lineage>
</organism>
<evidence type="ECO:0000313" key="1">
    <source>
        <dbReference type="EMBL" id="BAK95157.1"/>
    </source>
</evidence>
<dbReference type="KEGG" id="thl:TEH_18300"/>
<dbReference type="AlphaFoldDB" id="A0AAN1SHZ4"/>